<evidence type="ECO:0000313" key="2">
    <source>
        <dbReference type="EMBL" id="TFK19380.1"/>
    </source>
</evidence>
<evidence type="ECO:0000256" key="1">
    <source>
        <dbReference type="SAM" id="MobiDB-lite"/>
    </source>
</evidence>
<dbReference type="EMBL" id="ML210343">
    <property type="protein sequence ID" value="TFK19380.1"/>
    <property type="molecule type" value="Genomic_DNA"/>
</dbReference>
<sequence>MEGIQPTIVIEFKIRYSYKYQLDPETLTYRRFSPSFSFCSSLYRCHLEEEGGKVCPIMISSDDEARASQSPEAPQTPLKMGQKRKAAGLTTAKVTELGSPFKKSSLSPSLTKKTHITALVPVVTASGALATKDVKDEEDDPFAPFIAKDDNNNLMDLNSIRVITLPESCEATLEHVKDLYLVLIQSWPD</sequence>
<proteinExistence type="predicted"/>
<evidence type="ECO:0000313" key="3">
    <source>
        <dbReference type="Proteomes" id="UP000307440"/>
    </source>
</evidence>
<name>A0A5C3KH43_COPMA</name>
<keyword evidence="3" id="KW-1185">Reference proteome</keyword>
<feature type="region of interest" description="Disordered" evidence="1">
    <location>
        <begin position="63"/>
        <end position="83"/>
    </location>
</feature>
<organism evidence="2 3">
    <name type="scientific">Coprinopsis marcescibilis</name>
    <name type="common">Agaric fungus</name>
    <name type="synonym">Psathyrella marcescibilis</name>
    <dbReference type="NCBI Taxonomy" id="230819"/>
    <lineage>
        <taxon>Eukaryota</taxon>
        <taxon>Fungi</taxon>
        <taxon>Dikarya</taxon>
        <taxon>Basidiomycota</taxon>
        <taxon>Agaricomycotina</taxon>
        <taxon>Agaricomycetes</taxon>
        <taxon>Agaricomycetidae</taxon>
        <taxon>Agaricales</taxon>
        <taxon>Agaricineae</taxon>
        <taxon>Psathyrellaceae</taxon>
        <taxon>Coprinopsis</taxon>
    </lineage>
</organism>
<protein>
    <submittedName>
        <fullName evidence="2">Uncharacterized protein</fullName>
    </submittedName>
</protein>
<dbReference type="AlphaFoldDB" id="A0A5C3KH43"/>
<accession>A0A5C3KH43</accession>
<dbReference type="Proteomes" id="UP000307440">
    <property type="component" value="Unassembled WGS sequence"/>
</dbReference>
<reference evidence="2 3" key="1">
    <citation type="journal article" date="2019" name="Nat. Ecol. Evol.">
        <title>Megaphylogeny resolves global patterns of mushroom evolution.</title>
        <authorList>
            <person name="Varga T."/>
            <person name="Krizsan K."/>
            <person name="Foldi C."/>
            <person name="Dima B."/>
            <person name="Sanchez-Garcia M."/>
            <person name="Sanchez-Ramirez S."/>
            <person name="Szollosi G.J."/>
            <person name="Szarkandi J.G."/>
            <person name="Papp V."/>
            <person name="Albert L."/>
            <person name="Andreopoulos W."/>
            <person name="Angelini C."/>
            <person name="Antonin V."/>
            <person name="Barry K.W."/>
            <person name="Bougher N.L."/>
            <person name="Buchanan P."/>
            <person name="Buyck B."/>
            <person name="Bense V."/>
            <person name="Catcheside P."/>
            <person name="Chovatia M."/>
            <person name="Cooper J."/>
            <person name="Damon W."/>
            <person name="Desjardin D."/>
            <person name="Finy P."/>
            <person name="Geml J."/>
            <person name="Haridas S."/>
            <person name="Hughes K."/>
            <person name="Justo A."/>
            <person name="Karasinski D."/>
            <person name="Kautmanova I."/>
            <person name="Kiss B."/>
            <person name="Kocsube S."/>
            <person name="Kotiranta H."/>
            <person name="LaButti K.M."/>
            <person name="Lechner B.E."/>
            <person name="Liimatainen K."/>
            <person name="Lipzen A."/>
            <person name="Lukacs Z."/>
            <person name="Mihaltcheva S."/>
            <person name="Morgado L.N."/>
            <person name="Niskanen T."/>
            <person name="Noordeloos M.E."/>
            <person name="Ohm R.A."/>
            <person name="Ortiz-Santana B."/>
            <person name="Ovrebo C."/>
            <person name="Racz N."/>
            <person name="Riley R."/>
            <person name="Savchenko A."/>
            <person name="Shiryaev A."/>
            <person name="Soop K."/>
            <person name="Spirin V."/>
            <person name="Szebenyi C."/>
            <person name="Tomsovsky M."/>
            <person name="Tulloss R.E."/>
            <person name="Uehling J."/>
            <person name="Grigoriev I.V."/>
            <person name="Vagvolgyi C."/>
            <person name="Papp T."/>
            <person name="Martin F.M."/>
            <person name="Miettinen O."/>
            <person name="Hibbett D.S."/>
            <person name="Nagy L.G."/>
        </authorList>
    </citation>
    <scope>NUCLEOTIDE SEQUENCE [LARGE SCALE GENOMIC DNA]</scope>
    <source>
        <strain evidence="2 3">CBS 121175</strain>
    </source>
</reference>
<gene>
    <name evidence="2" type="ORF">FA15DRAFT_709018</name>
</gene>